<keyword evidence="2" id="KW-0547">Nucleotide-binding</keyword>
<gene>
    <name evidence="5" type="ORF">J2S63_002564</name>
</gene>
<dbReference type="PANTHER" id="PTHR43875">
    <property type="entry name" value="MALTODEXTRIN IMPORT ATP-BINDING PROTEIN MSMX"/>
    <property type="match status" value="1"/>
</dbReference>
<evidence type="ECO:0000259" key="4">
    <source>
        <dbReference type="PROSITE" id="PS50893"/>
    </source>
</evidence>
<sequence>MAGIRFEKAQRWYPGAEVPAVPGIDLEINDGEFMVLVGPSGCGKSTTLRMLAGLEDVNSGKIFIGDRDVTMMPPKDRDIAMVFQNYALYPHMSVRDNMAFALKMAKTPKEEQDKRVAEAARILGLEDFLDRKPKALSGGQRQRVAMGRAIVRQPQVFCMDEPLSNLDAKMRVQTRTDIAKLQADLGVTTVYVTHDQVEAMTMGDRVAVMKLGVLQQVDTPLNLYDKPANLFVAGFIGSPQMNLLEGVADDKGEVRIGNYTVPVDPGAGKKMSGKVTVGVRPENWRIVSEGEGLPVKVTVIEELGADSFVYGNCDVEGTPGSIIIRVSGRTHPHKGETLYVTTDPQHVHVFDTETGDRISG</sequence>
<dbReference type="InterPro" id="IPR047641">
    <property type="entry name" value="ABC_transpr_MalK/UgpC-like"/>
</dbReference>
<dbReference type="Pfam" id="PF00005">
    <property type="entry name" value="ABC_tran"/>
    <property type="match status" value="1"/>
</dbReference>
<dbReference type="InterPro" id="IPR040582">
    <property type="entry name" value="OB_MalK-like"/>
</dbReference>
<dbReference type="SUPFAM" id="SSF52540">
    <property type="entry name" value="P-loop containing nucleoside triphosphate hydrolases"/>
    <property type="match status" value="1"/>
</dbReference>
<dbReference type="InterPro" id="IPR015855">
    <property type="entry name" value="ABC_transpr_MalK-like"/>
</dbReference>
<feature type="domain" description="ABC transporter" evidence="4">
    <location>
        <begin position="4"/>
        <end position="236"/>
    </location>
</feature>
<dbReference type="Gene3D" id="2.40.50.100">
    <property type="match status" value="1"/>
</dbReference>
<accession>A0ABU2BX81</accession>
<dbReference type="InterPro" id="IPR027417">
    <property type="entry name" value="P-loop_NTPase"/>
</dbReference>
<dbReference type="GO" id="GO:0005524">
    <property type="term" value="F:ATP binding"/>
    <property type="evidence" value="ECO:0007669"/>
    <property type="project" value="UniProtKB-KW"/>
</dbReference>
<dbReference type="Pfam" id="PF03459">
    <property type="entry name" value="TOBE"/>
    <property type="match status" value="1"/>
</dbReference>
<dbReference type="Gene3D" id="3.40.50.300">
    <property type="entry name" value="P-loop containing nucleotide triphosphate hydrolases"/>
    <property type="match status" value="1"/>
</dbReference>
<evidence type="ECO:0000256" key="3">
    <source>
        <dbReference type="ARBA" id="ARBA00022840"/>
    </source>
</evidence>
<dbReference type="EMBL" id="JAVDYG010000001">
    <property type="protein sequence ID" value="MDR7363011.1"/>
    <property type="molecule type" value="Genomic_DNA"/>
</dbReference>
<keyword evidence="3 5" id="KW-0067">ATP-binding</keyword>
<reference evidence="5 6" key="1">
    <citation type="submission" date="2023-07" db="EMBL/GenBank/DDBJ databases">
        <title>Sequencing the genomes of 1000 actinobacteria strains.</title>
        <authorList>
            <person name="Klenk H.-P."/>
        </authorList>
    </citation>
    <scope>NUCLEOTIDE SEQUENCE [LARGE SCALE GENOMIC DNA]</scope>
    <source>
        <strain evidence="5 6">DSM 19426</strain>
    </source>
</reference>
<proteinExistence type="predicted"/>
<evidence type="ECO:0000313" key="5">
    <source>
        <dbReference type="EMBL" id="MDR7363011.1"/>
    </source>
</evidence>
<keyword evidence="6" id="KW-1185">Reference proteome</keyword>
<dbReference type="PANTHER" id="PTHR43875:SF1">
    <property type="entry name" value="OSMOPROTECTIVE COMPOUNDS UPTAKE ATP-BINDING PROTEIN GGTA"/>
    <property type="match status" value="1"/>
</dbReference>
<dbReference type="Pfam" id="PF17912">
    <property type="entry name" value="OB_MalK"/>
    <property type="match status" value="1"/>
</dbReference>
<dbReference type="NCBIfam" id="NF008653">
    <property type="entry name" value="PRK11650.1"/>
    <property type="match status" value="1"/>
</dbReference>
<organism evidence="5 6">
    <name type="scientific">Nocardioides marmoribigeumensis</name>
    <dbReference type="NCBI Taxonomy" id="433649"/>
    <lineage>
        <taxon>Bacteria</taxon>
        <taxon>Bacillati</taxon>
        <taxon>Actinomycetota</taxon>
        <taxon>Actinomycetes</taxon>
        <taxon>Propionibacteriales</taxon>
        <taxon>Nocardioidaceae</taxon>
        <taxon>Nocardioides</taxon>
    </lineage>
</organism>
<dbReference type="InterPro" id="IPR005116">
    <property type="entry name" value="Transp-assoc_OB_typ1"/>
</dbReference>
<keyword evidence="5" id="KW-0762">Sugar transport</keyword>
<evidence type="ECO:0000313" key="6">
    <source>
        <dbReference type="Proteomes" id="UP001183648"/>
    </source>
</evidence>
<dbReference type="CDD" id="cd03301">
    <property type="entry name" value="ABC_MalK_N"/>
    <property type="match status" value="1"/>
</dbReference>
<dbReference type="PROSITE" id="PS50893">
    <property type="entry name" value="ABC_TRANSPORTER_2"/>
    <property type="match status" value="1"/>
</dbReference>
<dbReference type="Proteomes" id="UP001183648">
    <property type="component" value="Unassembled WGS sequence"/>
</dbReference>
<name>A0ABU2BX81_9ACTN</name>
<dbReference type="SMART" id="SM00382">
    <property type="entry name" value="AAA"/>
    <property type="match status" value="1"/>
</dbReference>
<dbReference type="InterPro" id="IPR012340">
    <property type="entry name" value="NA-bd_OB-fold"/>
</dbReference>
<keyword evidence="1" id="KW-0813">Transport</keyword>
<dbReference type="Gene3D" id="2.40.50.140">
    <property type="entry name" value="Nucleic acid-binding proteins"/>
    <property type="match status" value="1"/>
</dbReference>
<dbReference type="InterPro" id="IPR008995">
    <property type="entry name" value="Mo/tungstate-bd_C_term_dom"/>
</dbReference>
<dbReference type="InterPro" id="IPR003439">
    <property type="entry name" value="ABC_transporter-like_ATP-bd"/>
</dbReference>
<evidence type="ECO:0000256" key="1">
    <source>
        <dbReference type="ARBA" id="ARBA00022448"/>
    </source>
</evidence>
<dbReference type="RefSeq" id="WP_310302841.1">
    <property type="nucleotide sequence ID" value="NZ_BAAAPS010000013.1"/>
</dbReference>
<protein>
    <submittedName>
        <fullName evidence="5">Multiple sugar transport system ATP-binding protein</fullName>
    </submittedName>
</protein>
<dbReference type="InterPro" id="IPR003593">
    <property type="entry name" value="AAA+_ATPase"/>
</dbReference>
<dbReference type="InterPro" id="IPR017871">
    <property type="entry name" value="ABC_transporter-like_CS"/>
</dbReference>
<dbReference type="SUPFAM" id="SSF50331">
    <property type="entry name" value="MOP-like"/>
    <property type="match status" value="1"/>
</dbReference>
<evidence type="ECO:0000256" key="2">
    <source>
        <dbReference type="ARBA" id="ARBA00022741"/>
    </source>
</evidence>
<dbReference type="PROSITE" id="PS00211">
    <property type="entry name" value="ABC_TRANSPORTER_1"/>
    <property type="match status" value="1"/>
</dbReference>
<comment type="caution">
    <text evidence="5">The sequence shown here is derived from an EMBL/GenBank/DDBJ whole genome shotgun (WGS) entry which is preliminary data.</text>
</comment>